<reference evidence="5" key="1">
    <citation type="journal article" date="2019" name="Int. J. Syst. Evol. Microbiol.">
        <title>The Global Catalogue of Microorganisms (GCM) 10K type strain sequencing project: providing services to taxonomists for standard genome sequencing and annotation.</title>
        <authorList>
            <consortium name="The Broad Institute Genomics Platform"/>
            <consortium name="The Broad Institute Genome Sequencing Center for Infectious Disease"/>
            <person name="Wu L."/>
            <person name="Ma J."/>
        </authorList>
    </citation>
    <scope>NUCLEOTIDE SEQUENCE [LARGE SCALE GENOMIC DNA]</scope>
    <source>
        <strain evidence="5">CGMCC 1.12286</strain>
    </source>
</reference>
<dbReference type="RefSeq" id="WP_377943853.1">
    <property type="nucleotide sequence ID" value="NZ_JBHUCX010000036.1"/>
</dbReference>
<dbReference type="InterPro" id="IPR050129">
    <property type="entry name" value="Zn_alcohol_dh"/>
</dbReference>
<organism evidence="4 5">
    <name type="scientific">Alicyclobacillus fodiniaquatilis</name>
    <dbReference type="NCBI Taxonomy" id="1661150"/>
    <lineage>
        <taxon>Bacteria</taxon>
        <taxon>Bacillati</taxon>
        <taxon>Bacillota</taxon>
        <taxon>Bacilli</taxon>
        <taxon>Bacillales</taxon>
        <taxon>Alicyclobacillaceae</taxon>
        <taxon>Alicyclobacillus</taxon>
    </lineage>
</organism>
<dbReference type="PANTHER" id="PTHR43401:SF3">
    <property type="entry name" value="L-GALACTONATE-5-DEHYDROGENASE"/>
    <property type="match status" value="1"/>
</dbReference>
<gene>
    <name evidence="4" type="ORF">ACFSB2_14755</name>
</gene>
<dbReference type="SUPFAM" id="SSF50129">
    <property type="entry name" value="GroES-like"/>
    <property type="match status" value="1"/>
</dbReference>
<dbReference type="PANTHER" id="PTHR43401">
    <property type="entry name" value="L-THREONINE 3-DEHYDROGENASE"/>
    <property type="match status" value="1"/>
</dbReference>
<accession>A0ABW4JHY2</accession>
<dbReference type="Gene3D" id="3.40.50.720">
    <property type="entry name" value="NAD(P)-binding Rossmann-like Domain"/>
    <property type="match status" value="1"/>
</dbReference>
<proteinExistence type="predicted"/>
<dbReference type="InterPro" id="IPR036291">
    <property type="entry name" value="NAD(P)-bd_dom_sf"/>
</dbReference>
<feature type="domain" description="Alcohol dehydrogenase-like C-terminal" evidence="2">
    <location>
        <begin position="170"/>
        <end position="294"/>
    </location>
</feature>
<keyword evidence="5" id="KW-1185">Reference proteome</keyword>
<dbReference type="InterPro" id="IPR013149">
    <property type="entry name" value="ADH-like_C"/>
</dbReference>
<protein>
    <submittedName>
        <fullName evidence="4">Zinc-binding alcohol dehydrogenase family protein</fullName>
    </submittedName>
</protein>
<evidence type="ECO:0000256" key="1">
    <source>
        <dbReference type="ARBA" id="ARBA00023002"/>
    </source>
</evidence>
<evidence type="ECO:0000313" key="5">
    <source>
        <dbReference type="Proteomes" id="UP001597079"/>
    </source>
</evidence>
<dbReference type="SUPFAM" id="SSF51735">
    <property type="entry name" value="NAD(P)-binding Rossmann-fold domains"/>
    <property type="match status" value="1"/>
</dbReference>
<dbReference type="InterPro" id="IPR013154">
    <property type="entry name" value="ADH-like_N"/>
</dbReference>
<dbReference type="Pfam" id="PF08240">
    <property type="entry name" value="ADH_N"/>
    <property type="match status" value="1"/>
</dbReference>
<dbReference type="CDD" id="cd08261">
    <property type="entry name" value="Zn_ADH7"/>
    <property type="match status" value="1"/>
</dbReference>
<name>A0ABW4JHY2_9BACL</name>
<dbReference type="Pfam" id="PF00107">
    <property type="entry name" value="ADH_zinc_N"/>
    <property type="match status" value="1"/>
</dbReference>
<evidence type="ECO:0000259" key="3">
    <source>
        <dbReference type="Pfam" id="PF08240"/>
    </source>
</evidence>
<dbReference type="EMBL" id="JBHUCX010000036">
    <property type="protein sequence ID" value="MFD1675962.1"/>
    <property type="molecule type" value="Genomic_DNA"/>
</dbReference>
<dbReference type="InterPro" id="IPR011032">
    <property type="entry name" value="GroES-like_sf"/>
</dbReference>
<feature type="domain" description="Alcohol dehydrogenase-like N-terminal" evidence="3">
    <location>
        <begin position="23"/>
        <end position="130"/>
    </location>
</feature>
<evidence type="ECO:0000259" key="2">
    <source>
        <dbReference type="Pfam" id="PF00107"/>
    </source>
</evidence>
<dbReference type="Gene3D" id="3.90.180.10">
    <property type="entry name" value="Medium-chain alcohol dehydrogenases, catalytic domain"/>
    <property type="match status" value="1"/>
</dbReference>
<comment type="caution">
    <text evidence="4">The sequence shown here is derived from an EMBL/GenBank/DDBJ whole genome shotgun (WGS) entry which is preliminary data.</text>
</comment>
<sequence>MKKIICVEPNQFAMTNVTMPDVKPGEALIRIRRIGICGTDIHAYHGNQPFFTYPRVLGHELSGTIEMIGSGEGNLSIGDQVSVIPYLHCGICVACRKGKTNCCTNIKVIGVHVDGGLAEFISMPTNHLIRTNGLSIEQSAVIEPLGIGAHAVRRSGVCSGDTVLVVGGGPIGLGVMAFAKLRGAHVIAMDINEERLAFCTSWADVDATIDARIHPEEELSRLTDGEFPTVVFDATGNAISMSASVQYVAHGGTLVYVGLVKGDVCFSDPELHKRELTLMGSRNATLEDFNAVRSAMENGLLDVNGYVTHRIKFNHVMNEFEALTKPEAKVVKAMIELE</sequence>
<keyword evidence="1" id="KW-0560">Oxidoreductase</keyword>
<evidence type="ECO:0000313" key="4">
    <source>
        <dbReference type="EMBL" id="MFD1675962.1"/>
    </source>
</evidence>
<dbReference type="Proteomes" id="UP001597079">
    <property type="component" value="Unassembled WGS sequence"/>
</dbReference>